<organism evidence="1 2">
    <name type="scientific">Acanthoscelides obtectus</name>
    <name type="common">Bean weevil</name>
    <name type="synonym">Bruchus obtectus</name>
    <dbReference type="NCBI Taxonomy" id="200917"/>
    <lineage>
        <taxon>Eukaryota</taxon>
        <taxon>Metazoa</taxon>
        <taxon>Ecdysozoa</taxon>
        <taxon>Arthropoda</taxon>
        <taxon>Hexapoda</taxon>
        <taxon>Insecta</taxon>
        <taxon>Pterygota</taxon>
        <taxon>Neoptera</taxon>
        <taxon>Endopterygota</taxon>
        <taxon>Coleoptera</taxon>
        <taxon>Polyphaga</taxon>
        <taxon>Cucujiformia</taxon>
        <taxon>Chrysomeloidea</taxon>
        <taxon>Chrysomelidae</taxon>
        <taxon>Bruchinae</taxon>
        <taxon>Bruchini</taxon>
        <taxon>Acanthoscelides</taxon>
    </lineage>
</organism>
<dbReference type="Gene3D" id="3.30.230.90">
    <property type="match status" value="1"/>
</dbReference>
<dbReference type="GO" id="GO:0043248">
    <property type="term" value="P:proteasome assembly"/>
    <property type="evidence" value="ECO:0007669"/>
    <property type="project" value="InterPro"/>
</dbReference>
<dbReference type="InterPro" id="IPR053720">
    <property type="entry name" value="Psm_Assembly_Chaperone"/>
</dbReference>
<name>A0A9P0PHX3_ACAOB</name>
<dbReference type="Proteomes" id="UP001152888">
    <property type="component" value="Unassembled WGS sequence"/>
</dbReference>
<keyword evidence="2" id="KW-1185">Reference proteome</keyword>
<dbReference type="PANTHER" id="PTHR31051:SF1">
    <property type="entry name" value="PROTEASOME ASSEMBLY CHAPERONE 3"/>
    <property type="match status" value="1"/>
</dbReference>
<dbReference type="InterPro" id="IPR018788">
    <property type="entry name" value="Proteasome_assmbl_chp_3"/>
</dbReference>
<accession>A0A9P0PHX3</accession>
<evidence type="ECO:0008006" key="3">
    <source>
        <dbReference type="Google" id="ProtNLM"/>
    </source>
</evidence>
<reference evidence="1" key="1">
    <citation type="submission" date="2022-03" db="EMBL/GenBank/DDBJ databases">
        <authorList>
            <person name="Sayadi A."/>
        </authorList>
    </citation>
    <scope>NUCLEOTIDE SEQUENCE</scope>
</reference>
<dbReference type="EMBL" id="CAKOFQ010006962">
    <property type="protein sequence ID" value="CAH1984750.1"/>
    <property type="molecule type" value="Genomic_DNA"/>
</dbReference>
<dbReference type="PANTHER" id="PTHR31051">
    <property type="entry name" value="PROTEASOME ASSEMBLY CHAPERONE 3"/>
    <property type="match status" value="1"/>
</dbReference>
<gene>
    <name evidence="1" type="ORF">ACAOBT_LOCUS16289</name>
</gene>
<protein>
    <recommendedName>
        <fullName evidence="3">Proteasome assembly chaperone 3</fullName>
    </recommendedName>
</protein>
<proteinExistence type="predicted"/>
<dbReference type="OrthoDB" id="5839at2759"/>
<dbReference type="AlphaFoldDB" id="A0A9P0PHX3"/>
<comment type="caution">
    <text evidence="1">The sequence shown here is derived from an EMBL/GenBank/DDBJ whole genome shotgun (WGS) entry which is preliminary data.</text>
</comment>
<dbReference type="Pfam" id="PF10178">
    <property type="entry name" value="PAC3"/>
    <property type="match status" value="1"/>
</dbReference>
<sequence length="140" mass="15684">MDLASSFNKLSVDDFPGKVHVFAALVGDHHTEFILVNFSNAIHLFITQYYKIGNIYQVKVDLPENGISIAEPVYNIKQLLGAENIAAEVALRYLTEKLKIRKKLLASLTLKNFDKENIDTIVEVIVEYKKNGSGQEGTKS</sequence>
<evidence type="ECO:0000313" key="1">
    <source>
        <dbReference type="EMBL" id="CAH1984750.1"/>
    </source>
</evidence>
<evidence type="ECO:0000313" key="2">
    <source>
        <dbReference type="Proteomes" id="UP001152888"/>
    </source>
</evidence>